<organism evidence="2 3">
    <name type="scientific">Diplogelasinospora grovesii</name>
    <dbReference type="NCBI Taxonomy" id="303347"/>
    <lineage>
        <taxon>Eukaryota</taxon>
        <taxon>Fungi</taxon>
        <taxon>Dikarya</taxon>
        <taxon>Ascomycota</taxon>
        <taxon>Pezizomycotina</taxon>
        <taxon>Sordariomycetes</taxon>
        <taxon>Sordariomycetidae</taxon>
        <taxon>Sordariales</taxon>
        <taxon>Diplogelasinosporaceae</taxon>
        <taxon>Diplogelasinospora</taxon>
    </lineage>
</organism>
<feature type="region of interest" description="Disordered" evidence="1">
    <location>
        <begin position="127"/>
        <end position="157"/>
    </location>
</feature>
<dbReference type="EMBL" id="MU854239">
    <property type="protein sequence ID" value="KAK3933445.1"/>
    <property type="molecule type" value="Genomic_DNA"/>
</dbReference>
<reference evidence="3" key="1">
    <citation type="journal article" date="2023" name="Mol. Phylogenet. Evol.">
        <title>Genome-scale phylogeny and comparative genomics of the fungal order Sordariales.</title>
        <authorList>
            <person name="Hensen N."/>
            <person name="Bonometti L."/>
            <person name="Westerberg I."/>
            <person name="Brannstrom I.O."/>
            <person name="Guillou S."/>
            <person name="Cros-Aarteil S."/>
            <person name="Calhoun S."/>
            <person name="Haridas S."/>
            <person name="Kuo A."/>
            <person name="Mondo S."/>
            <person name="Pangilinan J."/>
            <person name="Riley R."/>
            <person name="LaButti K."/>
            <person name="Andreopoulos B."/>
            <person name="Lipzen A."/>
            <person name="Chen C."/>
            <person name="Yan M."/>
            <person name="Daum C."/>
            <person name="Ng V."/>
            <person name="Clum A."/>
            <person name="Steindorff A."/>
            <person name="Ohm R.A."/>
            <person name="Martin F."/>
            <person name="Silar P."/>
            <person name="Natvig D.O."/>
            <person name="Lalanne C."/>
            <person name="Gautier V."/>
            <person name="Ament-Velasquez S.L."/>
            <person name="Kruys A."/>
            <person name="Hutchinson M.I."/>
            <person name="Powell A.J."/>
            <person name="Barry K."/>
            <person name="Miller A.N."/>
            <person name="Grigoriev I.V."/>
            <person name="Debuchy R."/>
            <person name="Gladieux P."/>
            <person name="Hiltunen Thoren M."/>
            <person name="Johannesson H."/>
        </authorList>
    </citation>
    <scope>NUCLEOTIDE SEQUENCE [LARGE SCALE GENOMIC DNA]</scope>
    <source>
        <strain evidence="3">CBS 340.73</strain>
    </source>
</reference>
<dbReference type="Proteomes" id="UP001303473">
    <property type="component" value="Unassembled WGS sequence"/>
</dbReference>
<evidence type="ECO:0000313" key="3">
    <source>
        <dbReference type="Proteomes" id="UP001303473"/>
    </source>
</evidence>
<dbReference type="AlphaFoldDB" id="A0AAN6MU16"/>
<feature type="compositionally biased region" description="Acidic residues" evidence="1">
    <location>
        <begin position="131"/>
        <end position="145"/>
    </location>
</feature>
<evidence type="ECO:0000313" key="2">
    <source>
        <dbReference type="EMBL" id="KAK3933445.1"/>
    </source>
</evidence>
<accession>A0AAN6MU16</accession>
<keyword evidence="3" id="KW-1185">Reference proteome</keyword>
<proteinExistence type="predicted"/>
<gene>
    <name evidence="2" type="ORF">QBC46DRAFT_414764</name>
</gene>
<protein>
    <submittedName>
        <fullName evidence="2">Uncharacterized protein</fullName>
    </submittedName>
</protein>
<feature type="compositionally biased region" description="Basic and acidic residues" evidence="1">
    <location>
        <begin position="70"/>
        <end position="83"/>
    </location>
</feature>
<evidence type="ECO:0000256" key="1">
    <source>
        <dbReference type="SAM" id="MobiDB-lite"/>
    </source>
</evidence>
<feature type="compositionally biased region" description="Acidic residues" evidence="1">
    <location>
        <begin position="91"/>
        <end position="103"/>
    </location>
</feature>
<feature type="region of interest" description="Disordered" evidence="1">
    <location>
        <begin position="62"/>
        <end position="108"/>
    </location>
</feature>
<comment type="caution">
    <text evidence="2">The sequence shown here is derived from an EMBL/GenBank/DDBJ whole genome shotgun (WGS) entry which is preliminary data.</text>
</comment>
<name>A0AAN6MU16_9PEZI</name>
<sequence>MYLNLASRPAHSIPLHSLSQPRPSLSPPSLVSILVRTLVLNRPTSMYRRAWQRRGIRCDRAAASKSTTISKDEPRKPARETQRHASRVQEWPDDTSLDSESTGESDTCIPVNRRIISVTGTCKVSRRLDASDSDSSSESESDSDIDSGYGSLEEDPDERAEFYDHLLERFRSQGLRWLTMAIIRRR</sequence>